<dbReference type="InterPro" id="IPR003961">
    <property type="entry name" value="FN3_dom"/>
</dbReference>
<dbReference type="SUPFAM" id="SSF75005">
    <property type="entry name" value="Arabinanase/levansucrase/invertase"/>
    <property type="match status" value="1"/>
</dbReference>
<dbReference type="Gene3D" id="2.115.10.20">
    <property type="entry name" value="Glycosyl hydrolase domain, family 43"/>
    <property type="match status" value="1"/>
</dbReference>
<evidence type="ECO:0000256" key="2">
    <source>
        <dbReference type="ARBA" id="ARBA00022801"/>
    </source>
</evidence>
<dbReference type="InterPro" id="IPR051795">
    <property type="entry name" value="Glycosyl_Hydrlase_43"/>
</dbReference>
<dbReference type="PANTHER" id="PTHR42812">
    <property type="entry name" value="BETA-XYLOSIDASE"/>
    <property type="match status" value="1"/>
</dbReference>
<dbReference type="InterPro" id="IPR023296">
    <property type="entry name" value="Glyco_hydro_beta-prop_sf"/>
</dbReference>
<organism evidence="6 7">
    <name type="scientific">Mucilaginibacter terrae</name>
    <dbReference type="NCBI Taxonomy" id="1955052"/>
    <lineage>
        <taxon>Bacteria</taxon>
        <taxon>Pseudomonadati</taxon>
        <taxon>Bacteroidota</taxon>
        <taxon>Sphingobacteriia</taxon>
        <taxon>Sphingobacteriales</taxon>
        <taxon>Sphingobacteriaceae</taxon>
        <taxon>Mucilaginibacter</taxon>
    </lineage>
</organism>
<gene>
    <name evidence="6" type="ORF">QE417_000981</name>
</gene>
<evidence type="ECO:0000313" key="6">
    <source>
        <dbReference type="EMBL" id="MDT3401909.1"/>
    </source>
</evidence>
<comment type="caution">
    <text evidence="6">The sequence shown here is derived from an EMBL/GenBank/DDBJ whole genome shotgun (WGS) entry which is preliminary data.</text>
</comment>
<keyword evidence="7" id="KW-1185">Reference proteome</keyword>
<comment type="similarity">
    <text evidence="1">Belongs to the glycosyl hydrolase 43 family.</text>
</comment>
<feature type="domain" description="F5/8 type C" evidence="4">
    <location>
        <begin position="382"/>
        <end position="533"/>
    </location>
</feature>
<dbReference type="InterPro" id="IPR036116">
    <property type="entry name" value="FN3_sf"/>
</dbReference>
<dbReference type="PROSITE" id="PS50022">
    <property type="entry name" value="FA58C_3"/>
    <property type="match status" value="1"/>
</dbReference>
<sequence>MKLGFNMFNNSYSPLERGRAGTSSGRGVSFASFATAGHTPPPLSRGESHKPIAQKFLSILLCALFSLPALAQVNQNRTYCNPINLDYTYMIYNAEQGLSYRSGADPAVVKFRGEYYMFVTRSLGYWHSKDLTNWDFITPEKWYFQGSNAPAAHNYKDSVLYVTGDPSGSMSVLYTDNPKKGDWKAKPFILNDLQDPDLFIDDDGKAYMFWGSSNTFPIRGKELDPNNNFKPISKTVELFKLDGDKHGWERFGENHSDTKLKGYMEGAWLTKHNGKYYMQYAAPGTEFNVYGDGVYVADKPLGPYTYAQNNPISYKPGGFINGAGHGSTVVGEGGQYWHYASMALSVNVNWERRLCAYPTFFDADGLMYSDTYFGDYPHFAPAIPGKKGAFTGWMLLNYNKPVTASSKLLPEHSADKAVDENVKTFWLAAKNDDKQWLQVDLQKPATVYAVQLNFADYKSNLYGRVPGLKHQYAIEGSTDGKNWKVLIDKKDSFTDNPNDYVELETPVKARYIRYNNVRVPANLAVCGFRVFGKGDGAVPQTPANFQVDRKTDRRDAMISWNKVKGAQGYNVKWGIAPNKLYSSWLVYDKNELDLKSLGTDQAYYFSIESFNENGVSKSSTPKKVQ</sequence>
<proteinExistence type="inferred from homology"/>
<dbReference type="Pfam" id="PF00754">
    <property type="entry name" value="F5_F8_type_C"/>
    <property type="match status" value="1"/>
</dbReference>
<dbReference type="EMBL" id="JAVLVU010000001">
    <property type="protein sequence ID" value="MDT3401909.1"/>
    <property type="molecule type" value="Genomic_DNA"/>
</dbReference>
<dbReference type="Gene3D" id="2.60.120.260">
    <property type="entry name" value="Galactose-binding domain-like"/>
    <property type="match status" value="1"/>
</dbReference>
<dbReference type="InterPro" id="IPR013783">
    <property type="entry name" value="Ig-like_fold"/>
</dbReference>
<dbReference type="CDD" id="cd08982">
    <property type="entry name" value="GH43-like"/>
    <property type="match status" value="1"/>
</dbReference>
<evidence type="ECO:0000256" key="3">
    <source>
        <dbReference type="ARBA" id="ARBA00023295"/>
    </source>
</evidence>
<protein>
    <recommendedName>
        <fullName evidence="8">1,4-beta-xylanase</fullName>
    </recommendedName>
</protein>
<evidence type="ECO:0000259" key="5">
    <source>
        <dbReference type="PROSITE" id="PS50853"/>
    </source>
</evidence>
<evidence type="ECO:0000259" key="4">
    <source>
        <dbReference type="PROSITE" id="PS50022"/>
    </source>
</evidence>
<dbReference type="PROSITE" id="PS50853">
    <property type="entry name" value="FN3"/>
    <property type="match status" value="1"/>
</dbReference>
<dbReference type="InterPro" id="IPR006710">
    <property type="entry name" value="Glyco_hydro_43"/>
</dbReference>
<dbReference type="SUPFAM" id="SSF49785">
    <property type="entry name" value="Galactose-binding domain-like"/>
    <property type="match status" value="1"/>
</dbReference>
<keyword evidence="3" id="KW-0326">Glycosidase</keyword>
<reference evidence="7" key="1">
    <citation type="submission" date="2023-07" db="EMBL/GenBank/DDBJ databases">
        <title>Functional and genomic diversity of the sorghum phyllosphere microbiome.</title>
        <authorList>
            <person name="Shade A."/>
        </authorList>
    </citation>
    <scope>NUCLEOTIDE SEQUENCE [LARGE SCALE GENOMIC DNA]</scope>
    <source>
        <strain evidence="7">SORGH_AS_0422</strain>
    </source>
</reference>
<dbReference type="PANTHER" id="PTHR42812:SF14">
    <property type="entry name" value="SECRETED PROTEIN"/>
    <property type="match status" value="1"/>
</dbReference>
<keyword evidence="2" id="KW-0378">Hydrolase</keyword>
<dbReference type="Proteomes" id="UP001258315">
    <property type="component" value="Unassembled WGS sequence"/>
</dbReference>
<evidence type="ECO:0008006" key="8">
    <source>
        <dbReference type="Google" id="ProtNLM"/>
    </source>
</evidence>
<dbReference type="SUPFAM" id="SSF49265">
    <property type="entry name" value="Fibronectin type III"/>
    <property type="match status" value="1"/>
</dbReference>
<evidence type="ECO:0000313" key="7">
    <source>
        <dbReference type="Proteomes" id="UP001258315"/>
    </source>
</evidence>
<name>A0ABU3GQ47_9SPHI</name>
<dbReference type="Gene3D" id="2.60.40.10">
    <property type="entry name" value="Immunoglobulins"/>
    <property type="match status" value="1"/>
</dbReference>
<dbReference type="InterPro" id="IPR000421">
    <property type="entry name" value="FA58C"/>
</dbReference>
<dbReference type="InterPro" id="IPR008979">
    <property type="entry name" value="Galactose-bd-like_sf"/>
</dbReference>
<dbReference type="Pfam" id="PF04616">
    <property type="entry name" value="Glyco_hydro_43"/>
    <property type="match status" value="1"/>
</dbReference>
<accession>A0ABU3GQ47</accession>
<evidence type="ECO:0000256" key="1">
    <source>
        <dbReference type="ARBA" id="ARBA00009865"/>
    </source>
</evidence>
<feature type="domain" description="Fibronectin type-III" evidence="5">
    <location>
        <begin position="541"/>
        <end position="625"/>
    </location>
</feature>
<dbReference type="CDD" id="cd00063">
    <property type="entry name" value="FN3"/>
    <property type="match status" value="1"/>
</dbReference>